<evidence type="ECO:0000313" key="2">
    <source>
        <dbReference type="EMBL" id="OAQ64473.1"/>
    </source>
</evidence>
<proteinExistence type="predicted"/>
<evidence type="ECO:0000313" key="3">
    <source>
        <dbReference type="Proteomes" id="UP000078397"/>
    </source>
</evidence>
<protein>
    <submittedName>
        <fullName evidence="2">Uncharacterized protein</fullName>
    </submittedName>
</protein>
<dbReference type="EMBL" id="LSBJ02000005">
    <property type="protein sequence ID" value="OAQ64473.1"/>
    <property type="molecule type" value="Genomic_DNA"/>
</dbReference>
<name>A0A179FHJ1_METCM</name>
<reference evidence="2 3" key="1">
    <citation type="journal article" date="2016" name="PLoS Pathog.">
        <title>Biosynthesis of antibiotic leucinostatins in bio-control fungus Purpureocillium lilacinum and their inhibition on phytophthora revealed by genome mining.</title>
        <authorList>
            <person name="Wang G."/>
            <person name="Liu Z."/>
            <person name="Lin R."/>
            <person name="Li E."/>
            <person name="Mao Z."/>
            <person name="Ling J."/>
            <person name="Yang Y."/>
            <person name="Yin W.B."/>
            <person name="Xie B."/>
        </authorList>
    </citation>
    <scope>NUCLEOTIDE SEQUENCE [LARGE SCALE GENOMIC DNA]</scope>
    <source>
        <strain evidence="2">170</strain>
    </source>
</reference>
<organism evidence="2 3">
    <name type="scientific">Pochonia chlamydosporia 170</name>
    <dbReference type="NCBI Taxonomy" id="1380566"/>
    <lineage>
        <taxon>Eukaryota</taxon>
        <taxon>Fungi</taxon>
        <taxon>Dikarya</taxon>
        <taxon>Ascomycota</taxon>
        <taxon>Pezizomycotina</taxon>
        <taxon>Sordariomycetes</taxon>
        <taxon>Hypocreomycetidae</taxon>
        <taxon>Hypocreales</taxon>
        <taxon>Clavicipitaceae</taxon>
        <taxon>Pochonia</taxon>
    </lineage>
</organism>
<dbReference type="Proteomes" id="UP000078397">
    <property type="component" value="Unassembled WGS sequence"/>
</dbReference>
<gene>
    <name evidence="2" type="ORF">VFPPC_16217</name>
</gene>
<dbReference type="AlphaFoldDB" id="A0A179FHJ1"/>
<keyword evidence="3" id="KW-1185">Reference proteome</keyword>
<sequence>MEYYIKRTIERVREHWRSSEDIKHEINVDESTYLHLAARNSIANIGASRDHSITSNRSLDDGAAAGSVGQ</sequence>
<evidence type="ECO:0000256" key="1">
    <source>
        <dbReference type="SAM" id="MobiDB-lite"/>
    </source>
</evidence>
<dbReference type="GeneID" id="28857964"/>
<accession>A0A179FHJ1</accession>
<dbReference type="KEGG" id="pchm:VFPPC_16217"/>
<feature type="region of interest" description="Disordered" evidence="1">
    <location>
        <begin position="49"/>
        <end position="70"/>
    </location>
</feature>
<dbReference type="RefSeq" id="XP_018141787.1">
    <property type="nucleotide sequence ID" value="XM_018293970.1"/>
</dbReference>
<comment type="caution">
    <text evidence="2">The sequence shown here is derived from an EMBL/GenBank/DDBJ whole genome shotgun (WGS) entry which is preliminary data.</text>
</comment>